<accession>A0ABT9NPW0</accession>
<feature type="compositionally biased region" description="Low complexity" evidence="1">
    <location>
        <begin position="38"/>
        <end position="65"/>
    </location>
</feature>
<evidence type="ECO:0000313" key="4">
    <source>
        <dbReference type="EMBL" id="MDP9822105.1"/>
    </source>
</evidence>
<feature type="region of interest" description="Disordered" evidence="1">
    <location>
        <begin position="38"/>
        <end position="71"/>
    </location>
</feature>
<reference evidence="4 5" key="1">
    <citation type="submission" date="2023-07" db="EMBL/GenBank/DDBJ databases">
        <title>Sequencing the genomes of 1000 actinobacteria strains.</title>
        <authorList>
            <person name="Klenk H.-P."/>
        </authorList>
    </citation>
    <scope>NUCLEOTIDE SEQUENCE [LARGE SCALE GENOMIC DNA]</scope>
    <source>
        <strain evidence="4 5">GD13</strain>
    </source>
</reference>
<keyword evidence="5" id="KW-1185">Reference proteome</keyword>
<proteinExistence type="predicted"/>
<dbReference type="InterPro" id="IPR027381">
    <property type="entry name" value="LytR/CpsA/Psr_C"/>
</dbReference>
<dbReference type="RefSeq" id="WP_068125236.1">
    <property type="nucleotide sequence ID" value="NZ_CCXJ01000823.2"/>
</dbReference>
<feature type="domain" description="LytR/CpsA/Psr regulator C-terminal" evidence="3">
    <location>
        <begin position="77"/>
        <end position="163"/>
    </location>
</feature>
<evidence type="ECO:0000256" key="1">
    <source>
        <dbReference type="SAM" id="MobiDB-lite"/>
    </source>
</evidence>
<keyword evidence="2" id="KW-1133">Transmembrane helix</keyword>
<name>A0ABT9NPW0_9ACTN</name>
<dbReference type="Pfam" id="PF13399">
    <property type="entry name" value="LytR_C"/>
    <property type="match status" value="1"/>
</dbReference>
<evidence type="ECO:0000256" key="2">
    <source>
        <dbReference type="SAM" id="Phobius"/>
    </source>
</evidence>
<dbReference type="Gene3D" id="3.30.70.2390">
    <property type="match status" value="1"/>
</dbReference>
<feature type="transmembrane region" description="Helical" evidence="2">
    <location>
        <begin position="12"/>
        <end position="32"/>
    </location>
</feature>
<comment type="caution">
    <text evidence="4">The sequence shown here is derived from an EMBL/GenBank/DDBJ whole genome shotgun (WGS) entry which is preliminary data.</text>
</comment>
<keyword evidence="2" id="KW-0472">Membrane</keyword>
<gene>
    <name evidence="4" type="ORF">J2S59_001914</name>
</gene>
<keyword evidence="2" id="KW-0812">Transmembrane</keyword>
<evidence type="ECO:0000259" key="3">
    <source>
        <dbReference type="Pfam" id="PF13399"/>
    </source>
</evidence>
<evidence type="ECO:0000313" key="5">
    <source>
        <dbReference type="Proteomes" id="UP001240447"/>
    </source>
</evidence>
<dbReference type="EMBL" id="JAUSQM010000001">
    <property type="protein sequence ID" value="MDP9822105.1"/>
    <property type="molecule type" value="Genomic_DNA"/>
</dbReference>
<sequence>MARRARERGVAAPAFVAVLSTVVVIAAGVFFVSTGGAAEEPTPAAPTPTVVATATPTPTPTAEATPTKRRPRVQRGQVYVEVYNNSGISGLAARTSATVKGAGWQVVGEDNWYGTITESTVYFPPRLRAAGRLLARDLGINRVRPAVDPMKLDRLTVILTADFA</sequence>
<organism evidence="4 5">
    <name type="scientific">Nocardioides massiliensis</name>
    <dbReference type="NCBI Taxonomy" id="1325935"/>
    <lineage>
        <taxon>Bacteria</taxon>
        <taxon>Bacillati</taxon>
        <taxon>Actinomycetota</taxon>
        <taxon>Actinomycetes</taxon>
        <taxon>Propionibacteriales</taxon>
        <taxon>Nocardioidaceae</taxon>
        <taxon>Nocardioides</taxon>
    </lineage>
</organism>
<dbReference type="Proteomes" id="UP001240447">
    <property type="component" value="Unassembled WGS sequence"/>
</dbReference>
<protein>
    <recommendedName>
        <fullName evidence="3">LytR/CpsA/Psr regulator C-terminal domain-containing protein</fullName>
    </recommendedName>
</protein>